<evidence type="ECO:0000256" key="2">
    <source>
        <dbReference type="SAM" id="SignalP"/>
    </source>
</evidence>
<dbReference type="PROSITE" id="PS50022">
    <property type="entry name" value="FA58C_3"/>
    <property type="match status" value="1"/>
</dbReference>
<dbReference type="InterPro" id="IPR025706">
    <property type="entry name" value="Endoa_GalNAc"/>
</dbReference>
<keyword evidence="2" id="KW-0732">Signal</keyword>
<dbReference type="Pfam" id="PF00754">
    <property type="entry name" value="F5_F8_type_C"/>
    <property type="match status" value="1"/>
</dbReference>
<feature type="domain" description="F5/8 type C" evidence="3">
    <location>
        <begin position="1045"/>
        <end position="1195"/>
    </location>
</feature>
<comment type="caution">
    <text evidence="4">The sequence shown here is derived from an EMBL/GenBank/DDBJ whole genome shotgun (WGS) entry which is preliminary data.</text>
</comment>
<dbReference type="InterPro" id="IPR035364">
    <property type="entry name" value="Beta_sandwich_GH101"/>
</dbReference>
<feature type="region of interest" description="Disordered" evidence="1">
    <location>
        <begin position="44"/>
        <end position="74"/>
    </location>
</feature>
<keyword evidence="5" id="KW-1185">Reference proteome</keyword>
<dbReference type="CDD" id="cd14244">
    <property type="entry name" value="GH_101_like"/>
    <property type="match status" value="1"/>
</dbReference>
<dbReference type="InterPro" id="IPR008979">
    <property type="entry name" value="Galactose-bd-like_sf"/>
</dbReference>
<evidence type="ECO:0000259" key="3">
    <source>
        <dbReference type="PROSITE" id="PS50022"/>
    </source>
</evidence>
<dbReference type="Pfam" id="PF17451">
    <property type="entry name" value="Glyco_hyd_101C"/>
    <property type="match status" value="1"/>
</dbReference>
<evidence type="ECO:0000313" key="4">
    <source>
        <dbReference type="EMBL" id="NOU74376.1"/>
    </source>
</evidence>
<organism evidence="4 5">
    <name type="scientific">Paenibacillus phytorum</name>
    <dbReference type="NCBI Taxonomy" id="2654977"/>
    <lineage>
        <taxon>Bacteria</taxon>
        <taxon>Bacillati</taxon>
        <taxon>Bacillota</taxon>
        <taxon>Bacilli</taxon>
        <taxon>Bacillales</taxon>
        <taxon>Paenibacillaceae</taxon>
        <taxon>Paenibacillus</taxon>
    </lineage>
</organism>
<dbReference type="InterPro" id="IPR040633">
    <property type="entry name" value="Gal_mutarotas_3"/>
</dbReference>
<reference evidence="4 5" key="1">
    <citation type="submission" date="2019-10" db="EMBL/GenBank/DDBJ databases">
        <title>Description of Paenibacillus terrestris sp. nov.</title>
        <authorList>
            <person name="Carlier A."/>
            <person name="Qi S."/>
        </authorList>
    </citation>
    <scope>NUCLEOTIDE SEQUENCE [LARGE SCALE GENOMIC DNA]</scope>
    <source>
        <strain evidence="4 5">LMG 31458</strain>
    </source>
</reference>
<name>A0ABX1Y291_9BACL</name>
<dbReference type="Pfam" id="PF18080">
    <property type="entry name" value="Gal_mutarotas_3"/>
    <property type="match status" value="1"/>
</dbReference>
<evidence type="ECO:0000256" key="1">
    <source>
        <dbReference type="SAM" id="MobiDB-lite"/>
    </source>
</evidence>
<dbReference type="InterPro" id="IPR040502">
    <property type="entry name" value="GH101_dom-6"/>
</dbReference>
<dbReference type="SUPFAM" id="SSF49785">
    <property type="entry name" value="Galactose-binding domain-like"/>
    <property type="match status" value="1"/>
</dbReference>
<dbReference type="Pfam" id="PF12905">
    <property type="entry name" value="Glyco_hydro_101"/>
    <property type="match status" value="1"/>
</dbReference>
<protein>
    <recommendedName>
        <fullName evidence="3">F5/8 type C domain-containing protein</fullName>
    </recommendedName>
</protein>
<dbReference type="InterPro" id="IPR014718">
    <property type="entry name" value="GH-type_carb-bd"/>
</dbReference>
<dbReference type="Pfam" id="PF21466">
    <property type="entry name" value="GH101_dom-5"/>
    <property type="match status" value="1"/>
</dbReference>
<dbReference type="InterPro" id="IPR049314">
    <property type="entry name" value="GH101_dom-5"/>
</dbReference>
<feature type="signal peptide" evidence="2">
    <location>
        <begin position="1"/>
        <end position="40"/>
    </location>
</feature>
<sequence>MFISERMNVMVKAKQRKRLGKLFATFLTLQLLLSWSTALASSPTGNESATSGVEASPNSQNQTVTEPQTEPSNTKVISSKVMSVTVNKNFPSVIQYQWLASGAVMYGQEDAMSQIKINDIPYTPTVTYELSSTSDTANYKLEISSIGVEVDMTLQVVENTLLYQVTNIVENGSTKVSKLEIPNLNLLSVRSTESGAAFAGSRMYTAVSGSGDTFKSVTGAPSTDSSPVNYLYGIVNTNQLAGSIWTNAVADYSIDNNNERILKQTVNKGSYYRTGLWSYPWICSVSGSVSPEPLPSAKVAITPDANSDGTVDWQDGAIAFRSIMNVPVGSDRVPDLAVFRIPMNFASEATNPFLKTLDETKRIYLNTDGLGQWIEHKGYQGEGHDQNQFDYRYVGKRQGGAADLEQMASAAHQYNGFVGVHIGATGLQPESSVFSDTLGDVNHPGWDWLDPAYDLNPTQMRYEGTSNNRLSRLQLLKNAVPSLDFMYVDAWFEKAWNGRKLEREINSLGWTTTTEFPDVLENDSVWYHWAVDYNYGGSTIKGFNSQIARFIRNHQKDTWIARNALLGGAEVTDFEGWQGNRDYDKAIEVTFGTNLPTKYMQHFKIMKWTGDTINFENNVNVSNASGSRVVTKDGITLLSGNKYLLPWSPATEDKLYHWNADGGNTTWTLPSSWAGLQTVKLYQLTDQGKQLISDLPVSNNQIAINAIAKTPYVVYKGAAAANPTVNWGEGTQVKDPGFNSGNLNAWTVAGSDTSVERNPSGQYELKIGSGATVSQQITGLSEGTYFASVYVSTSNGRKAYIGVNNYGGPEVSNYADSSLWSNYIQADSKRDTNMQRMYLFFDVPAGSTTATLYLKADSGTSTVTFDDVRIGKTVKTPNPDGAYFVQDFEHALQGWYPFVKGPAGGTNDPRTHLSELHAPYTQKGWNGKAIDDVISGNYSLKAYKESSGLLYQTIPQMVRFIPGTTYTVKFKYESAASDYAFVIGDSTTIQSTTTLKEATSPETFKAAFVASSSGQSWFGIKKKAGATDFVMDDLVITLGGDPSQNIPSDQSTSDPNKIPHSQMTATATDAETENEDNGPSNAIDDDESTIWHTRWDNPNQFPQSITLNLGGTYNINQIKYLPRQDGGKNGMIMNYNLYTSTDGIHFTKVTSGTWATDGKEKSIVFTSTSAAFVKLEATNGHNGWASAAEINVFKDSLPALAIAGGAGTVTVQNAVLGAILKLYDSLNLAIASLTATGTAADQFTGVPAGAGYTVTQTVYGVESAHSNAVSVSILLDQTKPVTELVVAGTTNNGWYNSHAVTLHATDDMSGVEKTQYKLSENGDWTDYYGAFSLPQDGTYTIQYRSADRAGNVEDAKQQTVKVDTTLPDIKFMIIGKELKEGDSFDDNLPLTFQVSDHLSGVASAQISVSDAVYAVDLTKGTSIVIDLTGKVGSYSAAIVVEDMAGNRLQRNFQFNVTSSINAMNALLNRYQSLLSNALTSQLSNALSQAQHQLDKNRRDQAAKHMQDFVKHLNNPALGKDVDSNVKAILNADANALIKLWSTQ</sequence>
<feature type="compositionally biased region" description="Polar residues" evidence="1">
    <location>
        <begin position="1042"/>
        <end position="1063"/>
    </location>
</feature>
<dbReference type="Gene3D" id="3.30.1920.20">
    <property type="match status" value="1"/>
</dbReference>
<dbReference type="EMBL" id="WHOA01000165">
    <property type="protein sequence ID" value="NOU74376.1"/>
    <property type="molecule type" value="Genomic_DNA"/>
</dbReference>
<proteinExistence type="predicted"/>
<feature type="chain" id="PRO_5045303276" description="F5/8 type C domain-containing protein" evidence="2">
    <location>
        <begin position="41"/>
        <end position="1543"/>
    </location>
</feature>
<gene>
    <name evidence="4" type="ORF">GC098_23770</name>
</gene>
<dbReference type="InterPro" id="IPR054470">
    <property type="entry name" value="FIMAH_dom"/>
</dbReference>
<dbReference type="Proteomes" id="UP000616779">
    <property type="component" value="Unassembled WGS sequence"/>
</dbReference>
<dbReference type="Gene3D" id="2.60.120.260">
    <property type="entry name" value="Galactose-binding domain-like"/>
    <property type="match status" value="3"/>
</dbReference>
<dbReference type="InterPro" id="IPR058094">
    <property type="entry name" value="Ig-like_OmpL47-like"/>
</dbReference>
<dbReference type="InterPro" id="IPR000421">
    <property type="entry name" value="FA58C"/>
</dbReference>
<dbReference type="Gene3D" id="3.20.20.80">
    <property type="entry name" value="Glycosidases"/>
    <property type="match status" value="1"/>
</dbReference>
<feature type="region of interest" description="Disordered" evidence="1">
    <location>
        <begin position="1040"/>
        <end position="1083"/>
    </location>
</feature>
<accession>A0ABX1Y291</accession>
<dbReference type="NCBIfam" id="NF047446">
    <property type="entry name" value="barrel_OmpL47"/>
    <property type="match status" value="1"/>
</dbReference>
<dbReference type="Gene3D" id="2.70.98.10">
    <property type="match status" value="1"/>
</dbReference>
<evidence type="ECO:0000313" key="5">
    <source>
        <dbReference type="Proteomes" id="UP000616779"/>
    </source>
</evidence>
<dbReference type="Pfam" id="PF22888">
    <property type="entry name" value="FIMAH"/>
    <property type="match status" value="1"/>
</dbReference>
<dbReference type="Pfam" id="PF17974">
    <property type="entry name" value="GalBD_like"/>
    <property type="match status" value="1"/>
</dbReference>